<dbReference type="EMBL" id="LUCM01001562">
    <property type="protein sequence ID" value="KAA0198703.1"/>
    <property type="molecule type" value="Genomic_DNA"/>
</dbReference>
<protein>
    <submittedName>
        <fullName evidence="3">Leukocyte receptor cluster</fullName>
    </submittedName>
</protein>
<evidence type="ECO:0000259" key="2">
    <source>
        <dbReference type="Pfam" id="PF03399"/>
    </source>
</evidence>
<dbReference type="GO" id="GO:0005634">
    <property type="term" value="C:nucleus"/>
    <property type="evidence" value="ECO:0007669"/>
    <property type="project" value="TreeGrafter"/>
</dbReference>
<reference evidence="3" key="1">
    <citation type="submission" date="2019-05" db="EMBL/GenBank/DDBJ databases">
        <title>Annotation for the trematode Fasciolopsis buski.</title>
        <authorList>
            <person name="Choi Y.-J."/>
        </authorList>
    </citation>
    <scope>NUCLEOTIDE SEQUENCE</scope>
    <source>
        <strain evidence="3">HT</strain>
        <tissue evidence="3">Whole worm</tissue>
    </source>
</reference>
<dbReference type="Pfam" id="PF03399">
    <property type="entry name" value="SAC3_GANP"/>
    <property type="match status" value="1"/>
</dbReference>
<accession>A0A8E0S5R5</accession>
<feature type="region of interest" description="Disordered" evidence="1">
    <location>
        <begin position="100"/>
        <end position="258"/>
    </location>
</feature>
<proteinExistence type="predicted"/>
<feature type="compositionally biased region" description="Basic residues" evidence="1">
    <location>
        <begin position="205"/>
        <end position="214"/>
    </location>
</feature>
<dbReference type="PANTHER" id="PTHR12436:SF4">
    <property type="entry name" value="LEUKOCYTE RECEPTOR CLUSTER MEMBER 8"/>
    <property type="match status" value="1"/>
</dbReference>
<dbReference type="InterPro" id="IPR045107">
    <property type="entry name" value="SAC3/GANP/THP3"/>
</dbReference>
<feature type="domain" description="SAC3/GANP/THP3 conserved" evidence="2">
    <location>
        <begin position="327"/>
        <end position="548"/>
    </location>
</feature>
<evidence type="ECO:0000313" key="3">
    <source>
        <dbReference type="EMBL" id="KAA0198703.1"/>
    </source>
</evidence>
<dbReference type="PANTHER" id="PTHR12436">
    <property type="entry name" value="80 KDA MCM3-ASSOCIATED PROTEIN"/>
    <property type="match status" value="1"/>
</dbReference>
<comment type="caution">
    <text evidence="3">The sequence shown here is derived from an EMBL/GenBank/DDBJ whole genome shotgun (WGS) entry which is preliminary data.</text>
</comment>
<keyword evidence="3" id="KW-0675">Receptor</keyword>
<dbReference type="AlphaFoldDB" id="A0A8E0S5R5"/>
<dbReference type="OrthoDB" id="199574at2759"/>
<feature type="compositionally biased region" description="Low complexity" evidence="1">
    <location>
        <begin position="181"/>
        <end position="204"/>
    </location>
</feature>
<feature type="compositionally biased region" description="Basic and acidic residues" evidence="1">
    <location>
        <begin position="141"/>
        <end position="152"/>
    </location>
</feature>
<evidence type="ECO:0000256" key="1">
    <source>
        <dbReference type="SAM" id="MobiDB-lite"/>
    </source>
</evidence>
<keyword evidence="4" id="KW-1185">Reference proteome</keyword>
<dbReference type="Gene3D" id="1.25.40.990">
    <property type="match status" value="1"/>
</dbReference>
<sequence>MERILKEKLEYIFRNNIKIDWTKENIPTIPSKTIAAIKSMSNIPRLNSVNVVRPAQLLAPRGMRATGPARGSHVRLPVGMLARGGRNIFSSAKIGASSINQRRFPSPVRSESHSRSRSRSPVSSAKPWLRRSSRRASLSHSESRSKSSDSHRSSASSSGSRSRPVRRRRTRSRSSPRSGHKVSYSSSRVSRSSESSLSPPVSNNRKNRRRKRGGRVNDEGTRSANDALPKNEDAVLLRGQGRGGRRGKANNLSAASGSGVSRLSYRANRFKDHLGHSTLGGSGAIARTTSQLLLNMFDERDELSADFESFQIVGTMQELEKRYLRLTRAPDPSEVRPLGILKLSLEHVKQKWISKTDYHWVCEQFKSIRQDLIVQGIEDEFAVAVYEAHADAALEAGDFEEFHQCQSQLMRLYKEGGPSSRFLEFTAYRLLYYMFTLDLLGINTIMAGLRQAHKSNPCVRFALQLRSAWSLNNYSRFFRLLFPSNSDERPPLRCSQVVQWFLGRERKEAAKTYFKVFRPALSLPYITTSLGFPNTEQCKEFICKEFSISPNLLDPAEKMDCKVIWTAICQST</sequence>
<organism evidence="3 4">
    <name type="scientific">Fasciolopsis buskii</name>
    <dbReference type="NCBI Taxonomy" id="27845"/>
    <lineage>
        <taxon>Eukaryota</taxon>
        <taxon>Metazoa</taxon>
        <taxon>Spiralia</taxon>
        <taxon>Lophotrochozoa</taxon>
        <taxon>Platyhelminthes</taxon>
        <taxon>Trematoda</taxon>
        <taxon>Digenea</taxon>
        <taxon>Plagiorchiida</taxon>
        <taxon>Echinostomata</taxon>
        <taxon>Echinostomatoidea</taxon>
        <taxon>Fasciolidae</taxon>
        <taxon>Fasciolopsis</taxon>
    </lineage>
</organism>
<dbReference type="InterPro" id="IPR005062">
    <property type="entry name" value="SAC3/GANP/THP3_conserved"/>
</dbReference>
<gene>
    <name evidence="3" type="ORF">FBUS_11128</name>
</gene>
<evidence type="ECO:0000313" key="4">
    <source>
        <dbReference type="Proteomes" id="UP000728185"/>
    </source>
</evidence>
<dbReference type="Proteomes" id="UP000728185">
    <property type="component" value="Unassembled WGS sequence"/>
</dbReference>
<feature type="compositionally biased region" description="Basic residues" evidence="1">
    <location>
        <begin position="163"/>
        <end position="180"/>
    </location>
</feature>
<name>A0A8E0S5R5_9TREM</name>
<feature type="compositionally biased region" description="Low complexity" evidence="1">
    <location>
        <begin position="153"/>
        <end position="162"/>
    </location>
</feature>